<accession>A0A7I9V9U8</accession>
<gene>
    <name evidence="2" type="ORF">nbrc107696_22860</name>
</gene>
<keyword evidence="1" id="KW-0472">Membrane</keyword>
<keyword evidence="1" id="KW-1133">Transmembrane helix</keyword>
<feature type="transmembrane region" description="Helical" evidence="1">
    <location>
        <begin position="102"/>
        <end position="120"/>
    </location>
</feature>
<comment type="caution">
    <text evidence="2">The sequence shown here is derived from an EMBL/GenBank/DDBJ whole genome shotgun (WGS) entry which is preliminary data.</text>
</comment>
<dbReference type="EMBL" id="BJOV01000005">
    <property type="protein sequence ID" value="GEE01840.1"/>
    <property type="molecule type" value="Genomic_DNA"/>
</dbReference>
<sequence>MVSNMETTPDPNAARDTLRAAERAAAAPFVDYPPTPVWYPPALGGWFAILSAIMVYRPGPAVSVPLLVVLIALVGAFMAWHSRVRGTLPTLTGAPKELHRPMYGYAAGVVVIVAVVVPVGLFAPPIAAVIATFVLVTIGIAAYERAYFRAAQAVKERLA</sequence>
<keyword evidence="1" id="KW-0812">Transmembrane</keyword>
<evidence type="ECO:0000313" key="3">
    <source>
        <dbReference type="Proteomes" id="UP000444960"/>
    </source>
</evidence>
<evidence type="ECO:0000313" key="2">
    <source>
        <dbReference type="EMBL" id="GEE01840.1"/>
    </source>
</evidence>
<dbReference type="AlphaFoldDB" id="A0A7I9V9U8"/>
<evidence type="ECO:0000256" key="1">
    <source>
        <dbReference type="SAM" id="Phobius"/>
    </source>
</evidence>
<keyword evidence="3" id="KW-1185">Reference proteome</keyword>
<organism evidence="2 3">
    <name type="scientific">Gordonia spumicola</name>
    <dbReference type="NCBI Taxonomy" id="589161"/>
    <lineage>
        <taxon>Bacteria</taxon>
        <taxon>Bacillati</taxon>
        <taxon>Actinomycetota</taxon>
        <taxon>Actinomycetes</taxon>
        <taxon>Mycobacteriales</taxon>
        <taxon>Gordoniaceae</taxon>
        <taxon>Gordonia</taxon>
    </lineage>
</organism>
<feature type="transmembrane region" description="Helical" evidence="1">
    <location>
        <begin position="126"/>
        <end position="143"/>
    </location>
</feature>
<reference evidence="3" key="1">
    <citation type="submission" date="2019-06" db="EMBL/GenBank/DDBJ databases">
        <title>Gordonia isolated from sludge of a wastewater treatment plant.</title>
        <authorList>
            <person name="Tamura T."/>
            <person name="Aoyama K."/>
            <person name="Kang Y."/>
            <person name="Saito S."/>
            <person name="Akiyama N."/>
            <person name="Yazawa K."/>
            <person name="Gonoi T."/>
            <person name="Mikami Y."/>
        </authorList>
    </citation>
    <scope>NUCLEOTIDE SEQUENCE [LARGE SCALE GENOMIC DNA]</scope>
    <source>
        <strain evidence="3">NBRC 107696</strain>
    </source>
</reference>
<feature type="transmembrane region" description="Helical" evidence="1">
    <location>
        <begin position="62"/>
        <end position="81"/>
    </location>
</feature>
<dbReference type="Proteomes" id="UP000444960">
    <property type="component" value="Unassembled WGS sequence"/>
</dbReference>
<protein>
    <recommendedName>
        <fullName evidence="4">Transmembrane protein</fullName>
    </recommendedName>
</protein>
<name>A0A7I9V9U8_9ACTN</name>
<proteinExistence type="predicted"/>
<evidence type="ECO:0008006" key="4">
    <source>
        <dbReference type="Google" id="ProtNLM"/>
    </source>
</evidence>